<organism evidence="1 2">
    <name type="scientific">Fodinibius roseus</name>
    <dbReference type="NCBI Taxonomy" id="1194090"/>
    <lineage>
        <taxon>Bacteria</taxon>
        <taxon>Pseudomonadati</taxon>
        <taxon>Balneolota</taxon>
        <taxon>Balneolia</taxon>
        <taxon>Balneolales</taxon>
        <taxon>Balneolaceae</taxon>
        <taxon>Fodinibius</taxon>
    </lineage>
</organism>
<dbReference type="InterPro" id="IPR041662">
    <property type="entry name" value="SusD-like_2"/>
</dbReference>
<dbReference type="InterPro" id="IPR011990">
    <property type="entry name" value="TPR-like_helical_dom_sf"/>
</dbReference>
<dbReference type="STRING" id="1194090.SAMN05443144_10746"/>
<dbReference type="Gene3D" id="1.25.40.390">
    <property type="match status" value="1"/>
</dbReference>
<reference evidence="1 2" key="1">
    <citation type="submission" date="2016-11" db="EMBL/GenBank/DDBJ databases">
        <authorList>
            <person name="Jaros S."/>
            <person name="Januszkiewicz K."/>
            <person name="Wedrychowicz H."/>
        </authorList>
    </citation>
    <scope>NUCLEOTIDE SEQUENCE [LARGE SCALE GENOMIC DNA]</scope>
    <source>
        <strain evidence="1 2">DSM 21986</strain>
    </source>
</reference>
<dbReference type="Pfam" id="PF12771">
    <property type="entry name" value="SusD-like_2"/>
    <property type="match status" value="1"/>
</dbReference>
<dbReference type="OrthoDB" id="9766256at2"/>
<keyword evidence="2" id="KW-1185">Reference proteome</keyword>
<dbReference type="EMBL" id="FQUS01000007">
    <property type="protein sequence ID" value="SHF28808.1"/>
    <property type="molecule type" value="Genomic_DNA"/>
</dbReference>
<accession>A0A1M5AEU4</accession>
<dbReference type="SUPFAM" id="SSF48452">
    <property type="entry name" value="TPR-like"/>
    <property type="match status" value="1"/>
</dbReference>
<proteinExistence type="predicted"/>
<dbReference type="Proteomes" id="UP000184041">
    <property type="component" value="Unassembled WGS sequence"/>
</dbReference>
<dbReference type="AlphaFoldDB" id="A0A1M5AEU4"/>
<sequence>MKQSLYILLMMVFVITSCNDLQKLDDNPNSVSETPPQLLLTEIASNAFQVEGLDPLLASRMIVSTSGESALQYYKWNRGSFDAYNRLRNVTKMIEEAKRVNKPVYEALGKFFRAYYFYNLTMTFGDIPYSEALQGEMESIYVPAYDTQKKVFEGILTELEEADSLLQEYNDVIEGDIIYSSDASKWRRLVNSYRLKVLMTLSNKVGKTDLDIPARFASIAQNEPLIESIADNGQMVFYDQLGSRYGEYNESTYGSDIYVDSTFIKRLQDRQDPRLFIYATQTKNASEQGLARNNFDAYEGGNPIGQYGKNSDKAAAGNISLVDLRYTEDPTNEPHVLLGYSELQFILAEARVRDWITMSSAESYYDEGVKASFAFYNTYAENYASYVDEQAAEEYLQGEAVDLSTAVTTEEKIKRIALQKYLRSFLQGGWTLYFEQLRTGYPEFLQPQTGSPPTRWIYPQSEYQNNKANVSAAIDRQFGAGNDGIRETSWWLN</sequence>
<name>A0A1M5AEU4_9BACT</name>
<protein>
    <submittedName>
        <fullName evidence="1">Starch-binding associating with outer membrane</fullName>
    </submittedName>
</protein>
<dbReference type="RefSeq" id="WP_073061941.1">
    <property type="nucleotide sequence ID" value="NZ_FQUS01000007.1"/>
</dbReference>
<gene>
    <name evidence="1" type="ORF">SAMN05443144_10746</name>
</gene>
<evidence type="ECO:0000313" key="2">
    <source>
        <dbReference type="Proteomes" id="UP000184041"/>
    </source>
</evidence>
<dbReference type="PROSITE" id="PS51257">
    <property type="entry name" value="PROKAR_LIPOPROTEIN"/>
    <property type="match status" value="1"/>
</dbReference>
<evidence type="ECO:0000313" key="1">
    <source>
        <dbReference type="EMBL" id="SHF28808.1"/>
    </source>
</evidence>